<dbReference type="PANTHER" id="PTHR24421">
    <property type="entry name" value="NITRATE/NITRITE SENSOR PROTEIN NARX-RELATED"/>
    <property type="match status" value="1"/>
</dbReference>
<dbReference type="SMART" id="SM00065">
    <property type="entry name" value="GAF"/>
    <property type="match status" value="2"/>
</dbReference>
<evidence type="ECO:0000256" key="3">
    <source>
        <dbReference type="ARBA" id="ARBA00022553"/>
    </source>
</evidence>
<dbReference type="Pfam" id="PF01590">
    <property type="entry name" value="GAF"/>
    <property type="match status" value="2"/>
</dbReference>
<dbReference type="PROSITE" id="PS50109">
    <property type="entry name" value="HIS_KIN"/>
    <property type="match status" value="1"/>
</dbReference>
<feature type="domain" description="Histidine kinase" evidence="9">
    <location>
        <begin position="458"/>
        <end position="540"/>
    </location>
</feature>
<evidence type="ECO:0000256" key="5">
    <source>
        <dbReference type="ARBA" id="ARBA00022741"/>
    </source>
</evidence>
<evidence type="ECO:0000256" key="4">
    <source>
        <dbReference type="ARBA" id="ARBA00022679"/>
    </source>
</evidence>
<dbReference type="SUPFAM" id="SSF55874">
    <property type="entry name" value="ATPase domain of HSP90 chaperone/DNA topoisomerase II/histidine kinase"/>
    <property type="match status" value="1"/>
</dbReference>
<keyword evidence="6" id="KW-0418">Kinase</keyword>
<dbReference type="SUPFAM" id="SSF55781">
    <property type="entry name" value="GAF domain-like"/>
    <property type="match status" value="2"/>
</dbReference>
<dbReference type="EMBL" id="BAAANE010000012">
    <property type="protein sequence ID" value="GAA1658444.1"/>
    <property type="molecule type" value="Genomic_DNA"/>
</dbReference>
<dbReference type="PANTHER" id="PTHR24421:SF10">
    <property type="entry name" value="NITRATE_NITRITE SENSOR PROTEIN NARQ"/>
    <property type="match status" value="1"/>
</dbReference>
<comment type="catalytic activity">
    <reaction evidence="1">
        <text>ATP + protein L-histidine = ADP + protein N-phospho-L-histidine.</text>
        <dbReference type="EC" id="2.7.13.3"/>
    </reaction>
</comment>
<keyword evidence="8" id="KW-0902">Two-component regulatory system</keyword>
<evidence type="ECO:0000259" key="9">
    <source>
        <dbReference type="PROSITE" id="PS50109"/>
    </source>
</evidence>
<name>A0ABN2FTA9_9ACTN</name>
<organism evidence="10 11">
    <name type="scientific">Kribbella alba</name>
    <dbReference type="NCBI Taxonomy" id="190197"/>
    <lineage>
        <taxon>Bacteria</taxon>
        <taxon>Bacillati</taxon>
        <taxon>Actinomycetota</taxon>
        <taxon>Actinomycetes</taxon>
        <taxon>Propionibacteriales</taxon>
        <taxon>Kribbellaceae</taxon>
        <taxon>Kribbella</taxon>
    </lineage>
</organism>
<dbReference type="Pfam" id="PF07730">
    <property type="entry name" value="HisKA_3"/>
    <property type="match status" value="1"/>
</dbReference>
<dbReference type="InterPro" id="IPR036890">
    <property type="entry name" value="HATPase_C_sf"/>
</dbReference>
<proteinExistence type="predicted"/>
<dbReference type="Proteomes" id="UP001501319">
    <property type="component" value="Unassembled WGS sequence"/>
</dbReference>
<evidence type="ECO:0000256" key="1">
    <source>
        <dbReference type="ARBA" id="ARBA00000085"/>
    </source>
</evidence>
<dbReference type="EC" id="2.7.13.3" evidence="2"/>
<keyword evidence="5" id="KW-0547">Nucleotide-binding</keyword>
<evidence type="ECO:0000256" key="2">
    <source>
        <dbReference type="ARBA" id="ARBA00012438"/>
    </source>
</evidence>
<dbReference type="CDD" id="cd16917">
    <property type="entry name" value="HATPase_UhpB-NarQ-NarX-like"/>
    <property type="match status" value="1"/>
</dbReference>
<evidence type="ECO:0000313" key="11">
    <source>
        <dbReference type="Proteomes" id="UP001501319"/>
    </source>
</evidence>
<reference evidence="10 11" key="1">
    <citation type="journal article" date="2019" name="Int. J. Syst. Evol. Microbiol.">
        <title>The Global Catalogue of Microorganisms (GCM) 10K type strain sequencing project: providing services to taxonomists for standard genome sequencing and annotation.</title>
        <authorList>
            <consortium name="The Broad Institute Genomics Platform"/>
            <consortium name="The Broad Institute Genome Sequencing Center for Infectious Disease"/>
            <person name="Wu L."/>
            <person name="Ma J."/>
        </authorList>
    </citation>
    <scope>NUCLEOTIDE SEQUENCE [LARGE SCALE GENOMIC DNA]</scope>
    <source>
        <strain evidence="10 11">JCM 14306</strain>
    </source>
</reference>
<keyword evidence="4" id="KW-0808">Transferase</keyword>
<dbReference type="Pfam" id="PF02518">
    <property type="entry name" value="HATPase_c"/>
    <property type="match status" value="1"/>
</dbReference>
<protein>
    <recommendedName>
        <fullName evidence="2">histidine kinase</fullName>
        <ecNumber evidence="2">2.7.13.3</ecNumber>
    </recommendedName>
</protein>
<dbReference type="Gene3D" id="3.30.450.40">
    <property type="match status" value="2"/>
</dbReference>
<dbReference type="InterPro" id="IPR003018">
    <property type="entry name" value="GAF"/>
</dbReference>
<keyword evidence="7" id="KW-0067">ATP-binding</keyword>
<dbReference type="InterPro" id="IPR050482">
    <property type="entry name" value="Sensor_HK_TwoCompSys"/>
</dbReference>
<keyword evidence="11" id="KW-1185">Reference proteome</keyword>
<dbReference type="InterPro" id="IPR029016">
    <property type="entry name" value="GAF-like_dom_sf"/>
</dbReference>
<evidence type="ECO:0000256" key="6">
    <source>
        <dbReference type="ARBA" id="ARBA00022777"/>
    </source>
</evidence>
<sequence>MRQLADEQAALRRVATLVARGAPADELFAAVPAEAGQLLQADQTTMIRYESDGTATIVANWRTTGGAMPPVGSREPLGGKNLTTIIAETRRPARIDSYADASGGPAVAAREAGFSAAVGAPIIVQGRVWGALIVCSVDKHALPLDTEARLASFTELVATAIANARAEAELHELADTQAALRRLATLVARGEPPEAVFAAATSEALRHFGSGTARMIRYELDGTATLLANEGTTGPHVRVGKRWEGYPATGLTETVLRTGQPARVDDYGNVPGGEPYLREGLRAAVAMPIHVNGRLWGMIAVGSGQGPLPLDTEERMTAFTDLVATAVANAQNRSELLSSRARIVAASDDARRRIQRDIDDGAQQDLVALALRLRSVAAAPSDSGDDIRTELTDVATALLGVIDELRETSRGIHPAILSSAGLKPALRALARRSAVPVELDLRLDGRLPEPLEVGGYYVVSETLTNAAQHARASLVEVEAENSGGTLRLSVRDDGIGGADPRLGSGLIWLRDRVEALGGTFTLHSPAGEGTTVNCELPVSPGGL</sequence>
<dbReference type="Gene3D" id="3.30.565.10">
    <property type="entry name" value="Histidine kinase-like ATPase, C-terminal domain"/>
    <property type="match status" value="1"/>
</dbReference>
<keyword evidence="3" id="KW-0597">Phosphoprotein</keyword>
<accession>A0ABN2FTA9</accession>
<gene>
    <name evidence="10" type="ORF">GCM10009744_59610</name>
</gene>
<evidence type="ECO:0000256" key="8">
    <source>
        <dbReference type="ARBA" id="ARBA00023012"/>
    </source>
</evidence>
<dbReference type="InterPro" id="IPR011712">
    <property type="entry name" value="Sig_transdc_His_kin_sub3_dim/P"/>
</dbReference>
<evidence type="ECO:0000256" key="7">
    <source>
        <dbReference type="ARBA" id="ARBA00022840"/>
    </source>
</evidence>
<comment type="caution">
    <text evidence="10">The sequence shown here is derived from an EMBL/GenBank/DDBJ whole genome shotgun (WGS) entry which is preliminary data.</text>
</comment>
<dbReference type="InterPro" id="IPR005467">
    <property type="entry name" value="His_kinase_dom"/>
</dbReference>
<dbReference type="InterPro" id="IPR003594">
    <property type="entry name" value="HATPase_dom"/>
</dbReference>
<evidence type="ECO:0000313" key="10">
    <source>
        <dbReference type="EMBL" id="GAA1658444.1"/>
    </source>
</evidence>